<evidence type="ECO:0000256" key="1">
    <source>
        <dbReference type="SAM" id="SignalP"/>
    </source>
</evidence>
<gene>
    <name evidence="2" type="ORF">K402DRAFT_185032</name>
</gene>
<keyword evidence="1" id="KW-0732">Signal</keyword>
<sequence length="310" mass="34367">MSAGTAICFCSIFLTRATSSLCKPPPDSIASTSSLCSISSTAMNIPTCTFINLKLIMQAACTKWIPRDVTNETPEYPRSSIGTIFPLTMSAVGPLNLILVSSFPTLWTSLMLFSLLRYTPLGRPKMLQYSSSYRLSSVEPATNSQHTIPTAYTSIARSIVSRLRSEMCPSEFPIAVYVYFVRGIFCLEPHLKWTGSTARFAIGIYSPSYYCMQLLSNNPSFASKTQASRSNKPTSSSTSSANILRPAELWMTIVLMQPSCGSSVTLYTLRLFFLFFRFRTVHCFSVTWGPSFQLSNKAYFRIPTKSNTGP</sequence>
<feature type="chain" id="PRO_5026338490" evidence="1">
    <location>
        <begin position="23"/>
        <end position="310"/>
    </location>
</feature>
<reference evidence="2" key="1">
    <citation type="journal article" date="2020" name="Stud. Mycol.">
        <title>101 Dothideomycetes genomes: a test case for predicting lifestyles and emergence of pathogens.</title>
        <authorList>
            <person name="Haridas S."/>
            <person name="Albert R."/>
            <person name="Binder M."/>
            <person name="Bloem J."/>
            <person name="Labutti K."/>
            <person name="Salamov A."/>
            <person name="Andreopoulos B."/>
            <person name="Baker S."/>
            <person name="Barry K."/>
            <person name="Bills G."/>
            <person name="Bluhm B."/>
            <person name="Cannon C."/>
            <person name="Castanera R."/>
            <person name="Culley D."/>
            <person name="Daum C."/>
            <person name="Ezra D."/>
            <person name="Gonzalez J."/>
            <person name="Henrissat B."/>
            <person name="Kuo A."/>
            <person name="Liang C."/>
            <person name="Lipzen A."/>
            <person name="Lutzoni F."/>
            <person name="Magnuson J."/>
            <person name="Mondo S."/>
            <person name="Nolan M."/>
            <person name="Ohm R."/>
            <person name="Pangilinan J."/>
            <person name="Park H.-J."/>
            <person name="Ramirez L."/>
            <person name="Alfaro M."/>
            <person name="Sun H."/>
            <person name="Tritt A."/>
            <person name="Yoshinaga Y."/>
            <person name="Zwiers L.-H."/>
            <person name="Turgeon B."/>
            <person name="Goodwin S."/>
            <person name="Spatafora J."/>
            <person name="Crous P."/>
            <person name="Grigoriev I."/>
        </authorList>
    </citation>
    <scope>NUCLEOTIDE SEQUENCE</scope>
    <source>
        <strain evidence="2">CBS 113979</strain>
    </source>
</reference>
<dbReference type="EMBL" id="ML977179">
    <property type="protein sequence ID" value="KAF1982958.1"/>
    <property type="molecule type" value="Genomic_DNA"/>
</dbReference>
<protein>
    <submittedName>
        <fullName evidence="2">Uncharacterized protein</fullName>
    </submittedName>
</protein>
<proteinExistence type="predicted"/>
<dbReference type="AlphaFoldDB" id="A0A6G1GQE5"/>
<feature type="signal peptide" evidence="1">
    <location>
        <begin position="1"/>
        <end position="22"/>
    </location>
</feature>
<keyword evidence="3" id="KW-1185">Reference proteome</keyword>
<evidence type="ECO:0000313" key="2">
    <source>
        <dbReference type="EMBL" id="KAF1982958.1"/>
    </source>
</evidence>
<organism evidence="2 3">
    <name type="scientific">Aulographum hederae CBS 113979</name>
    <dbReference type="NCBI Taxonomy" id="1176131"/>
    <lineage>
        <taxon>Eukaryota</taxon>
        <taxon>Fungi</taxon>
        <taxon>Dikarya</taxon>
        <taxon>Ascomycota</taxon>
        <taxon>Pezizomycotina</taxon>
        <taxon>Dothideomycetes</taxon>
        <taxon>Pleosporomycetidae</taxon>
        <taxon>Aulographales</taxon>
        <taxon>Aulographaceae</taxon>
    </lineage>
</organism>
<dbReference type="Proteomes" id="UP000800041">
    <property type="component" value="Unassembled WGS sequence"/>
</dbReference>
<name>A0A6G1GQE5_9PEZI</name>
<accession>A0A6G1GQE5</accession>
<evidence type="ECO:0000313" key="3">
    <source>
        <dbReference type="Proteomes" id="UP000800041"/>
    </source>
</evidence>